<reference evidence="6 7" key="1">
    <citation type="submission" date="2021-06" db="EMBL/GenBank/DDBJ databases">
        <title>Genome sequence of Babesia caballi.</title>
        <authorList>
            <person name="Yamagishi J."/>
            <person name="Kidaka T."/>
            <person name="Ochi A."/>
        </authorList>
    </citation>
    <scope>NUCLEOTIDE SEQUENCE [LARGE SCALE GENOMIC DNA]</scope>
    <source>
        <strain evidence="6">USDA-D6B2</strain>
    </source>
</reference>
<dbReference type="Gene3D" id="3.30.40.10">
    <property type="entry name" value="Zinc/RING finger domain, C3HC4 (zinc finger)"/>
    <property type="match status" value="1"/>
</dbReference>
<evidence type="ECO:0000313" key="6">
    <source>
        <dbReference type="EMBL" id="GIX61567.1"/>
    </source>
</evidence>
<proteinExistence type="predicted"/>
<keyword evidence="2" id="KW-0863">Zinc-finger</keyword>
<sequence>MEVDLAKPRFTIKKWSAVALWTWNIAVDNCAICRNHIMDLCIECQVGPPSVGHRAHPTLRRPPEARTRPATTTSAPSPGASAATPSTSTASPSGSRPGTSAPSTTPSGTSPPRRRRDSDANVRLVVENLVYRALDRRHQRVALVDGEGEAREPRPGEHRLVLDVGDGGSAQLDAREGATLQFERDPVLQRGVEDGAVVEVPPEGEERHHERQQEHPVVGQRRVQALEGPVEDVRLRHEGEGRHQARDQPEGQQRQRLAPEEDVVGPEPALGHQAHDGVHREHVVHVHGLREEVEAEGQRRPVDVAEVRRVGQRQDHERLEEREPQRRQDVAPELEGVVQSAPLPQARAHAVDQPVGPQRPHQRAQQVVNRLGAPGVVEDGVARQQRVRQLAVQDDVEHQREGREAQVDDLLAPRVEDAHSAEARVEVVDDVDEAEAEVAEDAKVEQKGVFAQRLAAVDEEQLAQEPELADGEVRRPARLAPLAAVDAHPHVGRQDHVNVVGSVSDGERRAVLVELGVVPRQLELLLVRRAAGDHHPRELRQPEEALLQRLVCVDRLQHVPCDGHAKPCGNVLSAGAASRPLFHGRIAILLHLRGARAVEQVRVQLVPHHLRVRVTQDRVARRLVQNLRRAPDAQRRLQLVPRQHPDHDPRLLQVADHVAHLLLQQVLDPRAAHQLHVALQLLHHLGDDLFPVRAQPQRPRVRGVPRPVELRRQLPHREDQRSQAHRRELLQLPAHLLHLQHLLAPQLLLYCAVGALAERQQAAARVLDHDRHAPAVRVERYGLADREAHCRHQPLRTRRLPQREILRAQHPPLRLLRHQRHFDLRHRPPVREHAPQPRRPVDQRQLVRRRRVVLHRHVLHRDQPRHSVDLLQHLLGALRGAAGVLDAGGALFLVDHHAVAQPADQQELPHHLPQLGCVRRVPLPEALRPLGARQVFAPAEPQRPQRHDVLRQRPRLVRVYVRDERQVLDQLVAARHRRLPVGDHLRVPADLLRLRHPHDLPHDDEVHRDHRHQQQHHAPHGHEQLPPAGLVGGQVQVRVDVRGRQLPVDSQHRRGHHAAAHDDEHREQVALVHALELRVLALRGAHGPLEQPRLLAHVDRHAVGPLRVHHRRPPQQQLVVLQVDLVHGHPDVREARAQVAAAHRRRVLQSADPSLLHVLHIVLAVVCHSRKRVQVVARRLAHDLDLRLRRVLVVAEQRRQLRHHVLVLHVGLSVHVLGLHVAHAVISAAVQQHQVGREVLVRMHLHDVAHSDVALLHLHQPAVAEHAHQPAVLLLVASPARQVRRQLSSQAHRDDEDQRDQVCGESVGVGDLLDQLQKRHSQEDEVSHARQLEQHHARQERQQRVLGRPDDVGPPRAAQERQAVRLVRRGFVRHVCVERVAAQEAPEVFPGSSPLLAREGILHRHVVGLVEGPPVLAVVGH</sequence>
<dbReference type="InterPro" id="IPR013083">
    <property type="entry name" value="Znf_RING/FYVE/PHD"/>
</dbReference>
<keyword evidence="1" id="KW-0479">Metal-binding</keyword>
<feature type="compositionally biased region" description="Basic and acidic residues" evidence="5">
    <location>
        <begin position="231"/>
        <end position="249"/>
    </location>
</feature>
<organism evidence="6 7">
    <name type="scientific">Babesia caballi</name>
    <dbReference type="NCBI Taxonomy" id="5871"/>
    <lineage>
        <taxon>Eukaryota</taxon>
        <taxon>Sar</taxon>
        <taxon>Alveolata</taxon>
        <taxon>Apicomplexa</taxon>
        <taxon>Aconoidasida</taxon>
        <taxon>Piroplasmida</taxon>
        <taxon>Babesiidae</taxon>
        <taxon>Babesia</taxon>
    </lineage>
</organism>
<dbReference type="GeneID" id="94193050"/>
<evidence type="ECO:0000256" key="2">
    <source>
        <dbReference type="ARBA" id="ARBA00022771"/>
    </source>
</evidence>
<feature type="region of interest" description="Disordered" evidence="5">
    <location>
        <begin position="51"/>
        <end position="121"/>
    </location>
</feature>
<accession>A0AAV4LMZ2</accession>
<dbReference type="InterPro" id="IPR051031">
    <property type="entry name" value="RING-box_E3_Ubiquitin_Ligase"/>
</dbReference>
<feature type="region of interest" description="Disordered" evidence="5">
    <location>
        <begin position="290"/>
        <end position="332"/>
    </location>
</feature>
<feature type="region of interest" description="Disordered" evidence="5">
    <location>
        <begin position="1318"/>
        <end position="1358"/>
    </location>
</feature>
<dbReference type="PANTHER" id="PTHR11210">
    <property type="entry name" value="RING BOX"/>
    <property type="match status" value="1"/>
</dbReference>
<dbReference type="EMBL" id="BPLF01000001">
    <property type="protein sequence ID" value="GIX61567.1"/>
    <property type="molecule type" value="Genomic_DNA"/>
</dbReference>
<feature type="compositionally biased region" description="Basic and acidic residues" evidence="5">
    <location>
        <begin position="997"/>
        <end position="1008"/>
    </location>
</feature>
<keyword evidence="4" id="KW-0862">Zinc</keyword>
<name>A0AAV4LMZ2_BABCB</name>
<evidence type="ECO:0000256" key="3">
    <source>
        <dbReference type="ARBA" id="ARBA00022786"/>
    </source>
</evidence>
<evidence type="ECO:0000256" key="1">
    <source>
        <dbReference type="ARBA" id="ARBA00022723"/>
    </source>
</evidence>
<protein>
    <submittedName>
        <fullName evidence="6">RING-box protein 1</fullName>
    </submittedName>
</protein>
<gene>
    <name evidence="6" type="ORF">BcabD6B2_10020</name>
</gene>
<feature type="region of interest" description="Disordered" evidence="5">
    <location>
        <begin position="997"/>
        <end position="1029"/>
    </location>
</feature>
<dbReference type="SUPFAM" id="SSF57850">
    <property type="entry name" value="RING/U-box"/>
    <property type="match status" value="1"/>
</dbReference>
<keyword evidence="3" id="KW-0833">Ubl conjugation pathway</keyword>
<evidence type="ECO:0000256" key="4">
    <source>
        <dbReference type="ARBA" id="ARBA00022833"/>
    </source>
</evidence>
<dbReference type="GO" id="GO:0008270">
    <property type="term" value="F:zinc ion binding"/>
    <property type="evidence" value="ECO:0007669"/>
    <property type="project" value="UniProtKB-KW"/>
</dbReference>
<feature type="region of interest" description="Disordered" evidence="5">
    <location>
        <begin position="228"/>
        <end position="278"/>
    </location>
</feature>
<evidence type="ECO:0000256" key="5">
    <source>
        <dbReference type="SAM" id="MobiDB-lite"/>
    </source>
</evidence>
<feature type="compositionally biased region" description="Low complexity" evidence="5">
    <location>
        <begin position="68"/>
        <end position="111"/>
    </location>
</feature>
<dbReference type="Proteomes" id="UP001497744">
    <property type="component" value="Unassembled WGS sequence"/>
</dbReference>
<feature type="compositionally biased region" description="Basic residues" evidence="5">
    <location>
        <begin position="1009"/>
        <end position="1019"/>
    </location>
</feature>
<evidence type="ECO:0000313" key="7">
    <source>
        <dbReference type="Proteomes" id="UP001497744"/>
    </source>
</evidence>
<feature type="compositionally biased region" description="Basic and acidic residues" evidence="5">
    <location>
        <begin position="290"/>
        <end position="330"/>
    </location>
</feature>
<comment type="caution">
    <text evidence="6">The sequence shown here is derived from an EMBL/GenBank/DDBJ whole genome shotgun (WGS) entry which is preliminary data.</text>
</comment>
<dbReference type="RefSeq" id="XP_067713638.1">
    <property type="nucleotide sequence ID" value="XM_067857537.1"/>
</dbReference>
<keyword evidence="7" id="KW-1185">Reference proteome</keyword>